<dbReference type="AlphaFoldDB" id="A0A314YRD6"/>
<proteinExistence type="predicted"/>
<dbReference type="Proteomes" id="UP000250321">
    <property type="component" value="Unassembled WGS sequence"/>
</dbReference>
<comment type="caution">
    <text evidence="1">The sequence shown here is derived from an EMBL/GenBank/DDBJ whole genome shotgun (WGS) entry which is preliminary data.</text>
</comment>
<accession>A0A314YRD6</accession>
<sequence length="102" mass="11239">MSSTMRGSNFIPGSTVDGGRIFRNLTGKASVAVKNLQLRFSITGGPMRGLFGGLASFEGGDQKPNRWRRQPRQPPPKIARNWRLFLGFLSNEPLYSTAVGWA</sequence>
<organism evidence="1 2">
    <name type="scientific">Prunus yedoensis var. nudiflora</name>
    <dbReference type="NCBI Taxonomy" id="2094558"/>
    <lineage>
        <taxon>Eukaryota</taxon>
        <taxon>Viridiplantae</taxon>
        <taxon>Streptophyta</taxon>
        <taxon>Embryophyta</taxon>
        <taxon>Tracheophyta</taxon>
        <taxon>Spermatophyta</taxon>
        <taxon>Magnoliopsida</taxon>
        <taxon>eudicotyledons</taxon>
        <taxon>Gunneridae</taxon>
        <taxon>Pentapetalae</taxon>
        <taxon>rosids</taxon>
        <taxon>fabids</taxon>
        <taxon>Rosales</taxon>
        <taxon>Rosaceae</taxon>
        <taxon>Amygdaloideae</taxon>
        <taxon>Amygdaleae</taxon>
        <taxon>Prunus</taxon>
    </lineage>
</organism>
<name>A0A314YRD6_PRUYE</name>
<gene>
    <name evidence="1" type="ORF">Pyn_10176</name>
</gene>
<evidence type="ECO:0000313" key="2">
    <source>
        <dbReference type="Proteomes" id="UP000250321"/>
    </source>
</evidence>
<protein>
    <submittedName>
        <fullName evidence="1">Uncharacterized protein</fullName>
    </submittedName>
</protein>
<reference evidence="1 2" key="1">
    <citation type="submission" date="2018-02" db="EMBL/GenBank/DDBJ databases">
        <title>Draft genome of wild Prunus yedoensis var. nudiflora.</title>
        <authorList>
            <person name="Baek S."/>
            <person name="Kim J.-H."/>
            <person name="Choi K."/>
            <person name="Kim G.-B."/>
            <person name="Cho A."/>
            <person name="Jang H."/>
            <person name="Shin C.-H."/>
            <person name="Yu H.-J."/>
            <person name="Mun J.-H."/>
        </authorList>
    </citation>
    <scope>NUCLEOTIDE SEQUENCE [LARGE SCALE GENOMIC DNA]</scope>
    <source>
        <strain evidence="2">cv. Jeju island</strain>
        <tissue evidence="1">Leaf</tissue>
    </source>
</reference>
<keyword evidence="2" id="KW-1185">Reference proteome</keyword>
<dbReference type="EMBL" id="PJQY01000625">
    <property type="protein sequence ID" value="PQQ09303.1"/>
    <property type="molecule type" value="Genomic_DNA"/>
</dbReference>
<evidence type="ECO:0000313" key="1">
    <source>
        <dbReference type="EMBL" id="PQQ09303.1"/>
    </source>
</evidence>